<dbReference type="PANTHER" id="PTHR43124:SF3">
    <property type="entry name" value="CHLORAMPHENICOL EFFLUX PUMP RV0191"/>
    <property type="match status" value="1"/>
</dbReference>
<dbReference type="PANTHER" id="PTHR43124">
    <property type="entry name" value="PURINE EFFLUX PUMP PBUE"/>
    <property type="match status" value="1"/>
</dbReference>
<feature type="transmembrane region" description="Helical" evidence="6">
    <location>
        <begin position="63"/>
        <end position="84"/>
    </location>
</feature>
<feature type="transmembrane region" description="Helical" evidence="6">
    <location>
        <begin position="284"/>
        <end position="303"/>
    </location>
</feature>
<feature type="transmembrane region" description="Helical" evidence="6">
    <location>
        <begin position="349"/>
        <end position="370"/>
    </location>
</feature>
<dbReference type="Gene3D" id="1.20.1250.20">
    <property type="entry name" value="MFS general substrate transporter like domains"/>
    <property type="match status" value="1"/>
</dbReference>
<evidence type="ECO:0000256" key="6">
    <source>
        <dbReference type="SAM" id="Phobius"/>
    </source>
</evidence>
<keyword evidence="9" id="KW-1185">Reference proteome</keyword>
<sequence length="407" mass="41950">MHSDPVSSTSLPPVPIAAPHGAGMANFALAIGGLAIGTGEFASMSILPIVAADLHTDLPHMGHMISAYALGVVFGAPLIAIFLARMPKKAMLVMLMALYAAGNLLSAAAPAYGSLLLARFVAGIPHGAYFGVAALVAAAMAVPEKRGQAVSRVLLGLTIANIFGVPLATWLSQAFGWRSAFLVVGVLGVVTALMVRRYVPFIAAGDASVRRELGVFRRAQVWVTLLMVSVGFGGLFAVYTYVTPTLLEITRVSPNMVAVLLALIGVGMTLGNLVGGWLADRSRLWTIFGALVWNVVALTAFYYTSANAWAVAINLFLIGCGIAVAPAVQTRLMDVAGDAQTVTAALNHSAFNCANAAGAWFGGMAIAHGLGLQSTGLVGAMLALGGIVVLGVSVLMERRAMPAAVPA</sequence>
<keyword evidence="2" id="KW-1003">Cell membrane</keyword>
<feature type="transmembrane region" description="Helical" evidence="6">
    <location>
        <begin position="27"/>
        <end position="51"/>
    </location>
</feature>
<evidence type="ECO:0000256" key="5">
    <source>
        <dbReference type="ARBA" id="ARBA00023136"/>
    </source>
</evidence>
<dbReference type="OrthoDB" id="9788453at2"/>
<evidence type="ECO:0000259" key="7">
    <source>
        <dbReference type="PROSITE" id="PS50850"/>
    </source>
</evidence>
<feature type="transmembrane region" description="Helical" evidence="6">
    <location>
        <begin position="153"/>
        <end position="171"/>
    </location>
</feature>
<dbReference type="InterPro" id="IPR036259">
    <property type="entry name" value="MFS_trans_sf"/>
</dbReference>
<feature type="transmembrane region" description="Helical" evidence="6">
    <location>
        <begin position="118"/>
        <end position="141"/>
    </location>
</feature>
<evidence type="ECO:0000313" key="8">
    <source>
        <dbReference type="EMBL" id="OEZ97487.1"/>
    </source>
</evidence>
<protein>
    <submittedName>
        <fullName evidence="8">Inner membrane transport protein YdhP</fullName>
    </submittedName>
</protein>
<proteinExistence type="predicted"/>
<evidence type="ECO:0000256" key="4">
    <source>
        <dbReference type="ARBA" id="ARBA00022989"/>
    </source>
</evidence>
<comment type="caution">
    <text evidence="8">The sequence shown here is derived from an EMBL/GenBank/DDBJ whole genome shotgun (WGS) entry which is preliminary data.</text>
</comment>
<dbReference type="InterPro" id="IPR020846">
    <property type="entry name" value="MFS_dom"/>
</dbReference>
<accession>A0A1E7WGC6</accession>
<dbReference type="InterPro" id="IPR011701">
    <property type="entry name" value="MFS"/>
</dbReference>
<feature type="transmembrane region" description="Helical" evidence="6">
    <location>
        <begin position="376"/>
        <end position="396"/>
    </location>
</feature>
<dbReference type="CDD" id="cd17324">
    <property type="entry name" value="MFS_NepI_like"/>
    <property type="match status" value="1"/>
</dbReference>
<comment type="subcellular location">
    <subcellularLocation>
        <location evidence="1">Cell membrane</location>
        <topology evidence="1">Multi-pass membrane protein</topology>
    </subcellularLocation>
</comment>
<dbReference type="EMBL" id="LROM01000097">
    <property type="protein sequence ID" value="OEZ97487.1"/>
    <property type="molecule type" value="Genomic_DNA"/>
</dbReference>
<dbReference type="InterPro" id="IPR050189">
    <property type="entry name" value="MFS_Efflux_Transporters"/>
</dbReference>
<feature type="transmembrane region" description="Helical" evidence="6">
    <location>
        <begin position="177"/>
        <end position="199"/>
    </location>
</feature>
<gene>
    <name evidence="8" type="primary">ydhP_2</name>
    <name evidence="8" type="ORF">DUPY_35280</name>
</gene>
<evidence type="ECO:0000313" key="9">
    <source>
        <dbReference type="Proteomes" id="UP000175989"/>
    </source>
</evidence>
<dbReference type="RefSeq" id="WP_084640774.1">
    <property type="nucleotide sequence ID" value="NZ_LROM01000097.1"/>
</dbReference>
<feature type="transmembrane region" description="Helical" evidence="6">
    <location>
        <begin position="91"/>
        <end position="112"/>
    </location>
</feature>
<reference evidence="9" key="1">
    <citation type="journal article" date="2016" name="Front. Microbiol.">
        <title>Molecular Keys to the Janthinobacterium and Duganella spp. Interaction with the Plant Pathogen Fusarium graminearum.</title>
        <authorList>
            <person name="Haack F.S."/>
            <person name="Poehlein A."/>
            <person name="Kroger C."/>
            <person name="Voigt C.A."/>
            <person name="Piepenbring M."/>
            <person name="Bode H.B."/>
            <person name="Daniel R."/>
            <person name="Schafer W."/>
            <person name="Streit W.R."/>
        </authorList>
    </citation>
    <scope>NUCLEOTIDE SEQUENCE [LARGE SCALE GENOMIC DNA]</scope>
    <source>
        <strain evidence="9">T54</strain>
    </source>
</reference>
<feature type="transmembrane region" description="Helical" evidence="6">
    <location>
        <begin position="309"/>
        <end position="328"/>
    </location>
</feature>
<keyword evidence="4 6" id="KW-1133">Transmembrane helix</keyword>
<feature type="domain" description="Major facilitator superfamily (MFS) profile" evidence="7">
    <location>
        <begin position="25"/>
        <end position="397"/>
    </location>
</feature>
<dbReference type="PROSITE" id="PS50850">
    <property type="entry name" value="MFS"/>
    <property type="match status" value="1"/>
</dbReference>
<dbReference type="SUPFAM" id="SSF103473">
    <property type="entry name" value="MFS general substrate transporter"/>
    <property type="match status" value="1"/>
</dbReference>
<dbReference type="Proteomes" id="UP000175989">
    <property type="component" value="Unassembled WGS sequence"/>
</dbReference>
<evidence type="ECO:0000256" key="3">
    <source>
        <dbReference type="ARBA" id="ARBA00022692"/>
    </source>
</evidence>
<organism evidence="8 9">
    <name type="scientific">Duganella phyllosphaerae</name>
    <dbReference type="NCBI Taxonomy" id="762836"/>
    <lineage>
        <taxon>Bacteria</taxon>
        <taxon>Pseudomonadati</taxon>
        <taxon>Pseudomonadota</taxon>
        <taxon>Betaproteobacteria</taxon>
        <taxon>Burkholderiales</taxon>
        <taxon>Oxalobacteraceae</taxon>
        <taxon>Telluria group</taxon>
        <taxon>Duganella</taxon>
    </lineage>
</organism>
<evidence type="ECO:0000256" key="2">
    <source>
        <dbReference type="ARBA" id="ARBA00022475"/>
    </source>
</evidence>
<dbReference type="Pfam" id="PF07690">
    <property type="entry name" value="MFS_1"/>
    <property type="match status" value="1"/>
</dbReference>
<feature type="transmembrane region" description="Helical" evidence="6">
    <location>
        <begin position="219"/>
        <end position="242"/>
    </location>
</feature>
<keyword evidence="5 6" id="KW-0472">Membrane</keyword>
<evidence type="ECO:0000256" key="1">
    <source>
        <dbReference type="ARBA" id="ARBA00004651"/>
    </source>
</evidence>
<dbReference type="AlphaFoldDB" id="A0A1E7WGC6"/>
<feature type="transmembrane region" description="Helical" evidence="6">
    <location>
        <begin position="254"/>
        <end position="277"/>
    </location>
</feature>
<name>A0A1E7WGC6_9BURK</name>
<dbReference type="PATRIC" id="fig|762836.4.peg.3637"/>
<keyword evidence="3 6" id="KW-0812">Transmembrane</keyword>
<dbReference type="GO" id="GO:0022857">
    <property type="term" value="F:transmembrane transporter activity"/>
    <property type="evidence" value="ECO:0007669"/>
    <property type="project" value="InterPro"/>
</dbReference>
<dbReference type="GO" id="GO:0005886">
    <property type="term" value="C:plasma membrane"/>
    <property type="evidence" value="ECO:0007669"/>
    <property type="project" value="UniProtKB-SubCell"/>
</dbReference>